<reference evidence="2 3" key="1">
    <citation type="journal article" date="2012" name="Eukaryot. Cell">
        <title>Genome sequence of the fungus Glarea lozoyensis: the first genome sequence of a species from the Helotiaceae family.</title>
        <authorList>
            <person name="Youssar L."/>
            <person name="Gruening B.A."/>
            <person name="Erxleben A."/>
            <person name="Guenther S."/>
            <person name="Huettel W."/>
        </authorList>
    </citation>
    <scope>NUCLEOTIDE SEQUENCE [LARGE SCALE GENOMIC DNA]</scope>
    <source>
        <strain evidence="3">ATCC 74030 / MF5533</strain>
    </source>
</reference>
<protein>
    <submittedName>
        <fullName evidence="2">Uncharacterized protein</fullName>
    </submittedName>
</protein>
<feature type="region of interest" description="Disordered" evidence="1">
    <location>
        <begin position="18"/>
        <end position="77"/>
    </location>
</feature>
<evidence type="ECO:0000313" key="3">
    <source>
        <dbReference type="Proteomes" id="UP000005446"/>
    </source>
</evidence>
<dbReference type="AlphaFoldDB" id="H0EEF7"/>
<feature type="compositionally biased region" description="Basic residues" evidence="1">
    <location>
        <begin position="343"/>
        <end position="355"/>
    </location>
</feature>
<sequence length="355" mass="39379">MDLDLDVLGRKLNAVLDTPNEHPISRHASPTPSLASTSSEALQYHQAVYREPISEEERARRKEASDRASTITFGDAAARAAREKQELERYDARKRLGMRGWGASNGFEEETSKLTALRKAEDSSRSISAGAFTPAWTQSDQLALECQRQQEDYRKFANVSSIFLTGTEDFDDDDDEILRYRLRNLTSLLRVYDSLWQESQNRLQEPTDKKQQSAEGVAENMVDARELAVGGTQRNEPAADRSSGSVHSTKFPEAAGKGRTTPRRQSKIAVNSAKPSLVAKTAKKRQKKQPYVPEVGEVSSVIPPTNPSTRVLRQRPERKVAKAAKVAAGTGNSAKPQGVSKAKQARNTRRKSKKD</sequence>
<accession>H0EEF7</accession>
<comment type="caution">
    <text evidence="2">The sequence shown here is derived from an EMBL/GenBank/DDBJ whole genome shotgun (WGS) entry which is preliminary data.</text>
</comment>
<name>H0EEF7_GLAL7</name>
<keyword evidence="3" id="KW-1185">Reference proteome</keyword>
<feature type="compositionally biased region" description="Low complexity" evidence="1">
    <location>
        <begin position="29"/>
        <end position="42"/>
    </location>
</feature>
<feature type="region of interest" description="Disordered" evidence="1">
    <location>
        <begin position="230"/>
        <end position="355"/>
    </location>
</feature>
<feature type="compositionally biased region" description="Basic and acidic residues" evidence="1">
    <location>
        <begin position="52"/>
        <end position="66"/>
    </location>
</feature>
<dbReference type="EMBL" id="AGUE01000016">
    <property type="protein sequence ID" value="EHL02870.1"/>
    <property type="molecule type" value="Genomic_DNA"/>
</dbReference>
<evidence type="ECO:0000313" key="2">
    <source>
        <dbReference type="EMBL" id="EHL02870.1"/>
    </source>
</evidence>
<gene>
    <name evidence="2" type="ORF">M7I_0832</name>
</gene>
<dbReference type="OrthoDB" id="5338134at2759"/>
<evidence type="ECO:0000256" key="1">
    <source>
        <dbReference type="SAM" id="MobiDB-lite"/>
    </source>
</evidence>
<proteinExistence type="predicted"/>
<dbReference type="InParanoid" id="H0EEF7"/>
<organism evidence="2 3">
    <name type="scientific">Glarea lozoyensis (strain ATCC 74030 / MF5533)</name>
    <dbReference type="NCBI Taxonomy" id="1104152"/>
    <lineage>
        <taxon>Eukaryota</taxon>
        <taxon>Fungi</taxon>
        <taxon>Dikarya</taxon>
        <taxon>Ascomycota</taxon>
        <taxon>Pezizomycotina</taxon>
        <taxon>Leotiomycetes</taxon>
        <taxon>Helotiales</taxon>
        <taxon>Helotiaceae</taxon>
        <taxon>Glarea</taxon>
    </lineage>
</organism>
<dbReference type="HOGENOM" id="CLU_780866_0_0_1"/>
<dbReference type="Proteomes" id="UP000005446">
    <property type="component" value="Unassembled WGS sequence"/>
</dbReference>